<dbReference type="PANTHER" id="PTHR43800">
    <property type="entry name" value="PEPTIDYL-LYSINE N-ACETYLTRANSFERASE YJAB"/>
    <property type="match status" value="1"/>
</dbReference>
<name>A0A916R6Q3_9HYPH</name>
<dbReference type="OrthoDB" id="9804026at2"/>
<dbReference type="InterPro" id="IPR016181">
    <property type="entry name" value="Acyl_CoA_acyltransferase"/>
</dbReference>
<evidence type="ECO:0000259" key="3">
    <source>
        <dbReference type="PROSITE" id="PS51186"/>
    </source>
</evidence>
<dbReference type="AlphaFoldDB" id="A0A916R6Q3"/>
<dbReference type="Proteomes" id="UP000596977">
    <property type="component" value="Unassembled WGS sequence"/>
</dbReference>
<dbReference type="SUPFAM" id="SSF55729">
    <property type="entry name" value="Acyl-CoA N-acyltransferases (Nat)"/>
    <property type="match status" value="1"/>
</dbReference>
<dbReference type="Gene3D" id="3.40.630.30">
    <property type="match status" value="1"/>
</dbReference>
<protein>
    <submittedName>
        <fullName evidence="4">Ribosomal-protein-alanine acetyltransferase</fullName>
    </submittedName>
</protein>
<evidence type="ECO:0000313" key="4">
    <source>
        <dbReference type="EMBL" id="GGA38201.1"/>
    </source>
</evidence>
<dbReference type="GO" id="GO:0008080">
    <property type="term" value="F:N-acetyltransferase activity"/>
    <property type="evidence" value="ECO:0007669"/>
    <property type="project" value="InterPro"/>
</dbReference>
<proteinExistence type="predicted"/>
<keyword evidence="5" id="KW-1185">Reference proteome</keyword>
<reference evidence="4 5" key="1">
    <citation type="journal article" date="2014" name="Int. J. Syst. Evol. Microbiol.">
        <title>Complete genome sequence of Corynebacterium casei LMG S-19264T (=DSM 44701T), isolated from a smear-ripened cheese.</title>
        <authorList>
            <consortium name="US DOE Joint Genome Institute (JGI-PGF)"/>
            <person name="Walter F."/>
            <person name="Albersmeier A."/>
            <person name="Kalinowski J."/>
            <person name="Ruckert C."/>
        </authorList>
    </citation>
    <scope>NUCLEOTIDE SEQUENCE [LARGE SCALE GENOMIC DNA]</scope>
    <source>
        <strain evidence="4 5">CGMCC 1.15896</strain>
    </source>
</reference>
<organism evidence="4 5">
    <name type="scientific">Pelagibacterium lentulum</name>
    <dbReference type="NCBI Taxonomy" id="2029865"/>
    <lineage>
        <taxon>Bacteria</taxon>
        <taxon>Pseudomonadati</taxon>
        <taxon>Pseudomonadota</taxon>
        <taxon>Alphaproteobacteria</taxon>
        <taxon>Hyphomicrobiales</taxon>
        <taxon>Devosiaceae</taxon>
        <taxon>Pelagibacterium</taxon>
    </lineage>
</organism>
<dbReference type="Pfam" id="PF00583">
    <property type="entry name" value="Acetyltransf_1"/>
    <property type="match status" value="1"/>
</dbReference>
<accession>A0A916R6Q3</accession>
<dbReference type="InterPro" id="IPR000182">
    <property type="entry name" value="GNAT_dom"/>
</dbReference>
<evidence type="ECO:0000313" key="5">
    <source>
        <dbReference type="Proteomes" id="UP000596977"/>
    </source>
</evidence>
<keyword evidence="1" id="KW-0808">Transferase</keyword>
<keyword evidence="2" id="KW-0012">Acyltransferase</keyword>
<gene>
    <name evidence="4" type="ORF">GCM10011499_04490</name>
</gene>
<dbReference type="NCBIfam" id="TIGR01575">
    <property type="entry name" value="rimI"/>
    <property type="match status" value="1"/>
</dbReference>
<dbReference type="EMBL" id="BMKB01000001">
    <property type="protein sequence ID" value="GGA38201.1"/>
    <property type="molecule type" value="Genomic_DNA"/>
</dbReference>
<dbReference type="PROSITE" id="PS51186">
    <property type="entry name" value="GNAT"/>
    <property type="match status" value="1"/>
</dbReference>
<dbReference type="CDD" id="cd04301">
    <property type="entry name" value="NAT_SF"/>
    <property type="match status" value="1"/>
</dbReference>
<sequence length="159" mass="17702">MKVWMAPHGLHIGYGEPQDAAQLARLHAQGFYRGWPVSDFEAYLAAPKITPCYIAMDARRNISGFALIRTTDDEAELLTIAVDKWRRKKGIGQALLRAVFDDLRHSPVRSIFLEVADDNNSAIGLYRRHGFADIGTRKGYYPRPDGSAATALVMRADLG</sequence>
<dbReference type="PANTHER" id="PTHR43800:SF1">
    <property type="entry name" value="PEPTIDYL-LYSINE N-ACETYLTRANSFERASE YJAB"/>
    <property type="match status" value="1"/>
</dbReference>
<evidence type="ECO:0000256" key="1">
    <source>
        <dbReference type="ARBA" id="ARBA00022679"/>
    </source>
</evidence>
<dbReference type="RefSeq" id="WP_127073504.1">
    <property type="nucleotide sequence ID" value="NZ_BMKB01000001.1"/>
</dbReference>
<comment type="caution">
    <text evidence="4">The sequence shown here is derived from an EMBL/GenBank/DDBJ whole genome shotgun (WGS) entry which is preliminary data.</text>
</comment>
<evidence type="ECO:0000256" key="2">
    <source>
        <dbReference type="ARBA" id="ARBA00023315"/>
    </source>
</evidence>
<feature type="domain" description="N-acetyltransferase" evidence="3">
    <location>
        <begin position="10"/>
        <end position="159"/>
    </location>
</feature>
<dbReference type="InterPro" id="IPR006464">
    <property type="entry name" value="AcTrfase_RimI/Ard1"/>
</dbReference>